<evidence type="ECO:0000313" key="2">
    <source>
        <dbReference type="Proteomes" id="UP000789901"/>
    </source>
</evidence>
<name>A0ABN7W629_GIGMA</name>
<evidence type="ECO:0000313" key="1">
    <source>
        <dbReference type="EMBL" id="CAG8816313.1"/>
    </source>
</evidence>
<dbReference type="Proteomes" id="UP000789901">
    <property type="component" value="Unassembled WGS sequence"/>
</dbReference>
<gene>
    <name evidence="1" type="ORF">GMARGA_LOCUS26509</name>
</gene>
<organism evidence="1 2">
    <name type="scientific">Gigaspora margarita</name>
    <dbReference type="NCBI Taxonomy" id="4874"/>
    <lineage>
        <taxon>Eukaryota</taxon>
        <taxon>Fungi</taxon>
        <taxon>Fungi incertae sedis</taxon>
        <taxon>Mucoromycota</taxon>
        <taxon>Glomeromycotina</taxon>
        <taxon>Glomeromycetes</taxon>
        <taxon>Diversisporales</taxon>
        <taxon>Gigasporaceae</taxon>
        <taxon>Gigaspora</taxon>
    </lineage>
</organism>
<reference evidence="1 2" key="1">
    <citation type="submission" date="2021-06" db="EMBL/GenBank/DDBJ databases">
        <authorList>
            <person name="Kallberg Y."/>
            <person name="Tangrot J."/>
            <person name="Rosling A."/>
        </authorList>
    </citation>
    <scope>NUCLEOTIDE SEQUENCE [LARGE SCALE GENOMIC DNA]</scope>
    <source>
        <strain evidence="1 2">120-4 pot B 10/14</strain>
    </source>
</reference>
<dbReference type="EMBL" id="CAJVQB010030996">
    <property type="protein sequence ID" value="CAG8816313.1"/>
    <property type="molecule type" value="Genomic_DNA"/>
</dbReference>
<comment type="caution">
    <text evidence="1">The sequence shown here is derived from an EMBL/GenBank/DDBJ whole genome shotgun (WGS) entry which is preliminary data.</text>
</comment>
<protein>
    <submittedName>
        <fullName evidence="1">31007_t:CDS:1</fullName>
    </submittedName>
</protein>
<sequence>MKNTFELSDLSEVTATDSEINKEILSRTLPEQWGKIELGRICYQVSNTSKADHYDLKSDGAVTAFIAGIKCKKNIQLCVYRESGCLISEDGQHLKLDSDIIMLWARAIFTKMPGVDEKTPPNIPSFDKAKYRYPTSKRPLNNNNNKSNEVDSTSIFTNSYSNSISTTAILLAHIFPKGPPTGKRFVIKSSLDIDGENYLPVQAISKLFADEHVNIWIDLEDIDIKFDELFD</sequence>
<keyword evidence="2" id="KW-1185">Reference proteome</keyword>
<accession>A0ABN7W629</accession>
<proteinExistence type="predicted"/>